<dbReference type="AlphaFoldDB" id="A0A7I7XPW3"/>
<evidence type="ECO:0000313" key="1">
    <source>
        <dbReference type="EMBL" id="BBZ31287.1"/>
    </source>
</evidence>
<proteinExistence type="predicted"/>
<keyword evidence="2" id="KW-1185">Reference proteome</keyword>
<dbReference type="Proteomes" id="UP000466517">
    <property type="component" value="Plasmid pJCM13574"/>
</dbReference>
<keyword evidence="1" id="KW-0614">Plasmid</keyword>
<evidence type="ECO:0000313" key="2">
    <source>
        <dbReference type="Proteomes" id="UP000466517"/>
    </source>
</evidence>
<dbReference type="EMBL" id="AP022611">
    <property type="protein sequence ID" value="BBZ31287.1"/>
    <property type="molecule type" value="Genomic_DNA"/>
</dbReference>
<protein>
    <submittedName>
        <fullName evidence="1">Uncharacterized protein</fullName>
    </submittedName>
</protein>
<geneLocation type="plasmid" evidence="2">
    <name>pjcm13574 dna</name>
</geneLocation>
<reference evidence="1 2" key="1">
    <citation type="journal article" date="2019" name="Emerg. Microbes Infect.">
        <title>Comprehensive subspecies identification of 175 nontuberculous mycobacteria species based on 7547 genomic profiles.</title>
        <authorList>
            <person name="Matsumoto Y."/>
            <person name="Kinjo T."/>
            <person name="Motooka D."/>
            <person name="Nabeya D."/>
            <person name="Jung N."/>
            <person name="Uechi K."/>
            <person name="Horii T."/>
            <person name="Iida T."/>
            <person name="Fujita J."/>
            <person name="Nakamura S."/>
        </authorList>
    </citation>
    <scope>NUCLEOTIDE SEQUENCE [LARGE SCALE GENOMIC DNA]</scope>
    <source>
        <strain evidence="1 2">JCM 13574</strain>
        <plasmid evidence="2">pjcm13574 dna</plasmid>
    </source>
</reference>
<dbReference type="KEGG" id="mmag:MMAD_55820"/>
<accession>A0A7I7XPW3</accession>
<name>A0A7I7XPW3_9MYCO</name>
<sequence>MLARRDEYASETGRVVVDSFDRHLLQFVLTWTPFGGPADEDTFPRFGLRASVVHDRFIAIANSVGSQLSTLDHDDADLVRRAQAHLHEARPVSAPAGHASDRTFG</sequence>
<organism evidence="1 2">
    <name type="scientific">Mycolicibacterium madagascariense</name>
    <dbReference type="NCBI Taxonomy" id="212765"/>
    <lineage>
        <taxon>Bacteria</taxon>
        <taxon>Bacillati</taxon>
        <taxon>Actinomycetota</taxon>
        <taxon>Actinomycetes</taxon>
        <taxon>Mycobacteriales</taxon>
        <taxon>Mycobacteriaceae</taxon>
        <taxon>Mycolicibacterium</taxon>
    </lineage>
</organism>
<gene>
    <name evidence="1" type="ORF">MMAD_55820</name>
</gene>